<evidence type="ECO:0000313" key="7">
    <source>
        <dbReference type="Proteomes" id="UP000316092"/>
    </source>
</evidence>
<feature type="domain" description="Bacterial transcriptional activator" evidence="5">
    <location>
        <begin position="416"/>
        <end position="541"/>
    </location>
</feature>
<dbReference type="InterPro" id="IPR005158">
    <property type="entry name" value="BTAD"/>
</dbReference>
<name>A0A553UJI9_9DEIO</name>
<reference evidence="6 7" key="1">
    <citation type="submission" date="2019-07" db="EMBL/GenBank/DDBJ databases">
        <title>Deinococcus detaillus sp. nov., isolated from humus soil in Antarctica.</title>
        <authorList>
            <person name="Zhang K."/>
        </authorList>
    </citation>
    <scope>NUCLEOTIDE SEQUENCE [LARGE SCALE GENOMIC DNA]</scope>
    <source>
        <strain evidence="6 7">H1</strain>
    </source>
</reference>
<feature type="domain" description="GAF" evidence="4">
    <location>
        <begin position="19"/>
        <end position="168"/>
    </location>
</feature>
<dbReference type="GO" id="GO:0003677">
    <property type="term" value="F:DNA binding"/>
    <property type="evidence" value="ECO:0007669"/>
    <property type="project" value="InterPro"/>
</dbReference>
<dbReference type="Gene3D" id="1.10.10.10">
    <property type="entry name" value="Winged helix-like DNA-binding domain superfamily/Winged helix DNA-binding domain"/>
    <property type="match status" value="1"/>
</dbReference>
<dbReference type="SUPFAM" id="SSF55781">
    <property type="entry name" value="GAF domain-like"/>
    <property type="match status" value="1"/>
</dbReference>
<dbReference type="SMART" id="SM00065">
    <property type="entry name" value="GAF"/>
    <property type="match status" value="1"/>
</dbReference>
<protein>
    <submittedName>
        <fullName evidence="6">GAF domain-containing protein</fullName>
    </submittedName>
</protein>
<proteinExistence type="predicted"/>
<evidence type="ECO:0000256" key="2">
    <source>
        <dbReference type="ARBA" id="ARBA00023163"/>
    </source>
</evidence>
<keyword evidence="1" id="KW-0805">Transcription regulation</keyword>
<dbReference type="SUPFAM" id="SSF46894">
    <property type="entry name" value="C-terminal effector domain of the bipartite response regulators"/>
    <property type="match status" value="1"/>
</dbReference>
<keyword evidence="3" id="KW-0802">TPR repeat</keyword>
<accession>A0A553UJI9</accession>
<gene>
    <name evidence="6" type="ORF">FNU79_16705</name>
</gene>
<dbReference type="OrthoDB" id="134985at2"/>
<comment type="caution">
    <text evidence="6">The sequence shown here is derived from an EMBL/GenBank/DDBJ whole genome shotgun (WGS) entry which is preliminary data.</text>
</comment>
<evidence type="ECO:0000313" key="6">
    <source>
        <dbReference type="EMBL" id="TSA80365.1"/>
    </source>
</evidence>
<dbReference type="Gene3D" id="3.30.450.40">
    <property type="match status" value="1"/>
</dbReference>
<dbReference type="SUPFAM" id="SSF48452">
    <property type="entry name" value="TPR-like"/>
    <property type="match status" value="1"/>
</dbReference>
<evidence type="ECO:0000259" key="5">
    <source>
        <dbReference type="SMART" id="SM01043"/>
    </source>
</evidence>
<sequence length="559" mass="62031">MPSQLMQTLSWTAGTLSSDPRQFFHVVRVLLADLRRATGMDVAELFLADPQQTTLFLSGYSGGDHSAFFERTVFRFGEGFPGRAAQGREALECSELVGDPRFLRVRVKVLGYHAFVSVPLVLPHAVIGVLNLAAQNGEQLEQARQRLEQIAPLLAASLYAVLTSLSERTLGRVQSGHTPQERALGLLEENLKATSALRAALHPRQGTAVETHPGQIHPCPGPERCPALRGLVQISGHAELNCSLQPRDVQTVCLPVWHGGEVIGVETVQFSKSLTSGVLTEAAAPLLWMTRLAAHALDLDAGRPDPAPVPWLEIETLGAFRVRRQGQILSPRNFKRRQAHELLKLLITRWGRPVTVEELCEVLWPGEAYGQRVMARLHVTLNALRQVLEPPEGDRTQVLVRDGGAYRFAPGIPVHLDVQAFEVLVRQGDTQHGEDAVASYAQALELYRGDFLEDDPFTDWYALERDYLRELALRALFRTGEIQTAAGQWQSAQMAYTRILTIDPNRFEAYEALISLLTLLNRTEDAQVCWERYSRAYGQAPPTFPRPIVARKPAGQLLG</sequence>
<dbReference type="EMBL" id="VKDB01000030">
    <property type="protein sequence ID" value="TSA80365.1"/>
    <property type="molecule type" value="Genomic_DNA"/>
</dbReference>
<evidence type="ECO:0000256" key="1">
    <source>
        <dbReference type="ARBA" id="ARBA00023015"/>
    </source>
</evidence>
<organism evidence="6 7">
    <name type="scientific">Deinococcus detaillensis</name>
    <dbReference type="NCBI Taxonomy" id="2592048"/>
    <lineage>
        <taxon>Bacteria</taxon>
        <taxon>Thermotogati</taxon>
        <taxon>Deinococcota</taxon>
        <taxon>Deinococci</taxon>
        <taxon>Deinococcales</taxon>
        <taxon>Deinococcaceae</taxon>
        <taxon>Deinococcus</taxon>
    </lineage>
</organism>
<dbReference type="InterPro" id="IPR011990">
    <property type="entry name" value="TPR-like_helical_dom_sf"/>
</dbReference>
<dbReference type="PANTHER" id="PTHR35807">
    <property type="entry name" value="TRANSCRIPTIONAL REGULATOR REDD-RELATED"/>
    <property type="match status" value="1"/>
</dbReference>
<dbReference type="Proteomes" id="UP000316092">
    <property type="component" value="Unassembled WGS sequence"/>
</dbReference>
<feature type="repeat" description="TPR" evidence="3">
    <location>
        <begin position="473"/>
        <end position="506"/>
    </location>
</feature>
<dbReference type="Gene3D" id="1.25.40.10">
    <property type="entry name" value="Tetratricopeptide repeat domain"/>
    <property type="match status" value="1"/>
</dbReference>
<evidence type="ECO:0000256" key="3">
    <source>
        <dbReference type="PROSITE-ProRule" id="PRU00339"/>
    </source>
</evidence>
<dbReference type="RefSeq" id="WP_143721932.1">
    <property type="nucleotide sequence ID" value="NZ_VKDB01000030.1"/>
</dbReference>
<dbReference type="PROSITE" id="PS50005">
    <property type="entry name" value="TPR"/>
    <property type="match status" value="1"/>
</dbReference>
<dbReference type="InterPro" id="IPR016032">
    <property type="entry name" value="Sig_transdc_resp-reg_C-effctor"/>
</dbReference>
<dbReference type="InterPro" id="IPR029016">
    <property type="entry name" value="GAF-like_dom_sf"/>
</dbReference>
<dbReference type="InterPro" id="IPR003018">
    <property type="entry name" value="GAF"/>
</dbReference>
<dbReference type="InterPro" id="IPR036388">
    <property type="entry name" value="WH-like_DNA-bd_sf"/>
</dbReference>
<dbReference type="SMART" id="SM01043">
    <property type="entry name" value="BTAD"/>
    <property type="match status" value="1"/>
</dbReference>
<dbReference type="GO" id="GO:0006355">
    <property type="term" value="P:regulation of DNA-templated transcription"/>
    <property type="evidence" value="ECO:0007669"/>
    <property type="project" value="InterPro"/>
</dbReference>
<dbReference type="Pfam" id="PF03704">
    <property type="entry name" value="BTAD"/>
    <property type="match status" value="1"/>
</dbReference>
<dbReference type="Pfam" id="PF13185">
    <property type="entry name" value="GAF_2"/>
    <property type="match status" value="1"/>
</dbReference>
<keyword evidence="2" id="KW-0804">Transcription</keyword>
<dbReference type="InterPro" id="IPR051677">
    <property type="entry name" value="AfsR-DnrI-RedD_regulator"/>
</dbReference>
<evidence type="ECO:0000259" key="4">
    <source>
        <dbReference type="SMART" id="SM00065"/>
    </source>
</evidence>
<keyword evidence="7" id="KW-1185">Reference proteome</keyword>
<dbReference type="PANTHER" id="PTHR35807:SF2">
    <property type="entry name" value="TRANSCRIPTIONAL ACTIVATOR DOMAIN"/>
    <property type="match status" value="1"/>
</dbReference>
<dbReference type="AlphaFoldDB" id="A0A553UJI9"/>
<dbReference type="InterPro" id="IPR019734">
    <property type="entry name" value="TPR_rpt"/>
</dbReference>